<proteinExistence type="evidence at transcript level"/>
<organism evidence="1">
    <name type="scientific">Mustela putorius furo</name>
    <name type="common">European domestic ferret</name>
    <name type="synonym">Mustela furo</name>
    <dbReference type="NCBI Taxonomy" id="9669"/>
    <lineage>
        <taxon>Eukaryota</taxon>
        <taxon>Metazoa</taxon>
        <taxon>Chordata</taxon>
        <taxon>Craniata</taxon>
        <taxon>Vertebrata</taxon>
        <taxon>Euteleostomi</taxon>
        <taxon>Mammalia</taxon>
        <taxon>Eutheria</taxon>
        <taxon>Laurasiatheria</taxon>
        <taxon>Carnivora</taxon>
        <taxon>Caniformia</taxon>
        <taxon>Musteloidea</taxon>
        <taxon>Mustelidae</taxon>
        <taxon>Mustelinae</taxon>
        <taxon>Mustela</taxon>
    </lineage>
</organism>
<feature type="non-terminal residue" evidence="1">
    <location>
        <position position="94"/>
    </location>
</feature>
<accession>M1ERD3</accession>
<dbReference type="AlphaFoldDB" id="M1ERD3"/>
<reference evidence="1" key="1">
    <citation type="journal article" date="2013" name="J. Virol.">
        <title>Sequencing, annotation, and characterization of the influenza ferret infectome.</title>
        <authorList>
            <person name="Leon A.J."/>
            <person name="Banner D."/>
            <person name="Xu L."/>
            <person name="Ran L."/>
            <person name="Peng Z."/>
            <person name="Yi K."/>
            <person name="Chen C."/>
            <person name="Xu F."/>
            <person name="Huang J."/>
            <person name="Zhao Z."/>
            <person name="Lin Z."/>
            <person name="Huang S.H."/>
            <person name="Fang Y."/>
            <person name="Kelvin A.A."/>
            <person name="Ross T.M."/>
            <person name="Farooqui A."/>
            <person name="Kelvin D.J."/>
        </authorList>
    </citation>
    <scope>NUCLEOTIDE SEQUENCE</scope>
    <source>
        <tissue evidence="1">Lungs</tissue>
    </source>
</reference>
<evidence type="ECO:0000313" key="1">
    <source>
        <dbReference type="EMBL" id="AER98856.1"/>
    </source>
</evidence>
<name>M1ERD3_MUSPF</name>
<dbReference type="EMBL" id="JP010259">
    <property type="protein sequence ID" value="AER98856.1"/>
    <property type="molecule type" value="mRNA"/>
</dbReference>
<feature type="non-terminal residue" evidence="1">
    <location>
        <position position="1"/>
    </location>
</feature>
<protein>
    <submittedName>
        <fullName evidence="1">GRB2-associated binding protein 2</fullName>
    </submittedName>
</protein>
<sequence length="94" mass="10376">GRVLFGPWCLGSREIQVLSCQVVLTDGVYRNCWDSLSLLGEELATSRGRWYTVWWGGLANPSPRPTPCLMGSKYKMVLITISPGLLQAFGNGRS</sequence>